<feature type="transmembrane region" description="Helical" evidence="7">
    <location>
        <begin position="116"/>
        <end position="134"/>
    </location>
</feature>
<evidence type="ECO:0000256" key="3">
    <source>
        <dbReference type="ARBA" id="ARBA00022692"/>
    </source>
</evidence>
<feature type="compositionally biased region" description="Gly residues" evidence="6">
    <location>
        <begin position="450"/>
        <end position="460"/>
    </location>
</feature>
<dbReference type="GO" id="GO:0005886">
    <property type="term" value="C:plasma membrane"/>
    <property type="evidence" value="ECO:0007669"/>
    <property type="project" value="TreeGrafter"/>
</dbReference>
<feature type="transmembrane region" description="Helical" evidence="7">
    <location>
        <begin position="282"/>
        <end position="306"/>
    </location>
</feature>
<dbReference type="Pfam" id="PF10324">
    <property type="entry name" value="7TM_GPCR_Srw"/>
    <property type="match status" value="2"/>
</dbReference>
<dbReference type="GO" id="GO:0008528">
    <property type="term" value="F:G protein-coupled peptide receptor activity"/>
    <property type="evidence" value="ECO:0007669"/>
    <property type="project" value="InterPro"/>
</dbReference>
<evidence type="ECO:0000256" key="4">
    <source>
        <dbReference type="ARBA" id="ARBA00022989"/>
    </source>
</evidence>
<evidence type="ECO:0000256" key="2">
    <source>
        <dbReference type="ARBA" id="ARBA00010663"/>
    </source>
</evidence>
<dbReference type="PRINTS" id="PR00237">
    <property type="entry name" value="GPCRRHODOPSN"/>
</dbReference>
<proteinExistence type="inferred from homology"/>
<feature type="transmembrane region" description="Helical" evidence="7">
    <location>
        <begin position="146"/>
        <end position="167"/>
    </location>
</feature>
<gene>
    <name evidence="9" type="ORF">M5D96_007953</name>
</gene>
<feature type="region of interest" description="Disordered" evidence="6">
    <location>
        <begin position="448"/>
        <end position="521"/>
    </location>
</feature>
<dbReference type="PANTHER" id="PTHR46273:SF15">
    <property type="entry name" value="MYOSUPPRESSIN RECEPTOR 1, ISOFORM B-RELATED"/>
    <property type="match status" value="1"/>
</dbReference>
<organism evidence="9 10">
    <name type="scientific">Drosophila gunungcola</name>
    <name type="common">fruit fly</name>
    <dbReference type="NCBI Taxonomy" id="103775"/>
    <lineage>
        <taxon>Eukaryota</taxon>
        <taxon>Metazoa</taxon>
        <taxon>Ecdysozoa</taxon>
        <taxon>Arthropoda</taxon>
        <taxon>Hexapoda</taxon>
        <taxon>Insecta</taxon>
        <taxon>Pterygota</taxon>
        <taxon>Neoptera</taxon>
        <taxon>Endopterygota</taxon>
        <taxon>Diptera</taxon>
        <taxon>Brachycera</taxon>
        <taxon>Muscomorpha</taxon>
        <taxon>Ephydroidea</taxon>
        <taxon>Drosophilidae</taxon>
        <taxon>Drosophila</taxon>
        <taxon>Sophophora</taxon>
    </lineage>
</organism>
<keyword evidence="10" id="KW-1185">Reference proteome</keyword>
<keyword evidence="3 7" id="KW-0812">Transmembrane</keyword>
<keyword evidence="5 7" id="KW-0472">Membrane</keyword>
<evidence type="ECO:0000256" key="7">
    <source>
        <dbReference type="SAM" id="Phobius"/>
    </source>
</evidence>
<name>A0A9Q0BPL4_9MUSC</name>
<evidence type="ECO:0000259" key="8">
    <source>
        <dbReference type="PROSITE" id="PS50262"/>
    </source>
</evidence>
<dbReference type="Gene3D" id="1.20.1070.10">
    <property type="entry name" value="Rhodopsin 7-helix transmembrane proteins"/>
    <property type="match status" value="1"/>
</dbReference>
<feature type="transmembrane region" description="Helical" evidence="7">
    <location>
        <begin position="28"/>
        <end position="47"/>
    </location>
</feature>
<dbReference type="InterPro" id="IPR000276">
    <property type="entry name" value="GPCR_Rhodpsn"/>
</dbReference>
<reference evidence="9" key="1">
    <citation type="journal article" date="2023" name="Genome Biol. Evol.">
        <title>Long-read-based Genome Assembly of Drosophila gunungcola Reveals Fewer Chemosensory Genes in Flower-breeding Species.</title>
        <authorList>
            <person name="Negi A."/>
            <person name="Liao B.Y."/>
            <person name="Yeh S.D."/>
        </authorList>
    </citation>
    <scope>NUCLEOTIDE SEQUENCE</scope>
    <source>
        <strain evidence="9">Sukarami</strain>
    </source>
</reference>
<evidence type="ECO:0000256" key="1">
    <source>
        <dbReference type="ARBA" id="ARBA00004370"/>
    </source>
</evidence>
<dbReference type="Proteomes" id="UP001059596">
    <property type="component" value="Unassembled WGS sequence"/>
</dbReference>
<evidence type="ECO:0000313" key="9">
    <source>
        <dbReference type="EMBL" id="KAI8039230.1"/>
    </source>
</evidence>
<feature type="transmembrane region" description="Helical" evidence="7">
    <location>
        <begin position="358"/>
        <end position="383"/>
    </location>
</feature>
<keyword evidence="4 7" id="KW-1133">Transmembrane helix</keyword>
<evidence type="ECO:0000256" key="5">
    <source>
        <dbReference type="ARBA" id="ARBA00023136"/>
    </source>
</evidence>
<dbReference type="SUPFAM" id="SSF81321">
    <property type="entry name" value="Family A G protein-coupled receptor-like"/>
    <property type="match status" value="2"/>
</dbReference>
<dbReference type="InterPro" id="IPR017452">
    <property type="entry name" value="GPCR_Rhodpsn_7TM"/>
</dbReference>
<feature type="transmembrane region" description="Helical" evidence="7">
    <location>
        <begin position="59"/>
        <end position="78"/>
    </location>
</feature>
<feature type="domain" description="G-protein coupled receptors family 1 profile" evidence="8">
    <location>
        <begin position="40"/>
        <end position="414"/>
    </location>
</feature>
<dbReference type="EMBL" id="JAMKOV010000006">
    <property type="protein sequence ID" value="KAI8039230.1"/>
    <property type="molecule type" value="Genomic_DNA"/>
</dbReference>
<evidence type="ECO:0000313" key="10">
    <source>
        <dbReference type="Proteomes" id="UP001059596"/>
    </source>
</evidence>
<dbReference type="InterPro" id="IPR019427">
    <property type="entry name" value="7TM_GPCR_serpentine_rcpt_Srw"/>
</dbReference>
<dbReference type="PROSITE" id="PS50262">
    <property type="entry name" value="G_PROTEIN_RECEP_F1_2"/>
    <property type="match status" value="1"/>
</dbReference>
<evidence type="ECO:0000256" key="6">
    <source>
        <dbReference type="SAM" id="MobiDB-lite"/>
    </source>
</evidence>
<sequence>MVTNMSQPHYCGTGIDDFHTNYKYFHGYFSLIVCILGTIANTLNIIVLTRREMRSPTNAILTGLAVADLAVMLEYIPYTVHDYILSARLPREEQLSYSWACFIKFHSVFPQVLHTISIWLTVTLAVWRYIAVSYPQRNRIWCGMRTTLITIATAYVVCVLVVSPWLYLVTAIAKFLETLDANGKTIGSVPLSQYILDYNREEDVTMQVMSSTTPDISWAIPSEYQGNGTAVSLLGLTTVIPLTTLSTGITTSTSLGERNVTVYKLYHSALALHDRQFRNATFLIYSVLIKLIPCFALTILSVRLIGALLEAKRRRKILACHAANDMQPIVNGKVVTPTQPKSCKLLEKEKQTDRTTRMLLAVLLLFLVTEFPQGIMGLLNVLLGDAFFLQCYLKLSDLMDILALINSSINFILYCSMSRQFRSTFALLFRPRWLDKWLPLSQHDGDGRRMGGSGGLGGYGRQRCSTRMPSAELPRADDPDAYADADAASPNNISLVEKLGQKGSTMSNPNRRRRSGSGSKCIWPTTDWLRKLRNQKSRHSDKSPDQDIELSKTPLNRRSSVLLMVLLSSSDEVKAKAVLVSEQPPSPADEDVEDAIDALWL</sequence>
<comment type="similarity">
    <text evidence="2">Belongs to the G-protein coupled receptor 1 family.</text>
</comment>
<dbReference type="InterPro" id="IPR053219">
    <property type="entry name" value="GPCR_Dmsr-1"/>
</dbReference>
<dbReference type="AlphaFoldDB" id="A0A9Q0BPL4"/>
<accession>A0A9Q0BPL4</accession>
<dbReference type="PANTHER" id="PTHR46273">
    <property type="entry name" value="MYOSUPPRESSIN RECEPTOR 1, ISOFORM B-RELATED"/>
    <property type="match status" value="1"/>
</dbReference>
<feature type="region of interest" description="Disordered" evidence="6">
    <location>
        <begin position="533"/>
        <end position="552"/>
    </location>
</feature>
<feature type="transmembrane region" description="Helical" evidence="7">
    <location>
        <begin position="395"/>
        <end position="415"/>
    </location>
</feature>
<dbReference type="CDD" id="cd14978">
    <property type="entry name" value="7tmA_FMRFamide_R-like"/>
    <property type="match status" value="1"/>
</dbReference>
<comment type="subcellular location">
    <subcellularLocation>
        <location evidence="1">Membrane</location>
    </subcellularLocation>
</comment>
<comment type="caution">
    <text evidence="9">The sequence shown here is derived from an EMBL/GenBank/DDBJ whole genome shotgun (WGS) entry which is preliminary data.</text>
</comment>
<protein>
    <recommendedName>
        <fullName evidence="8">G-protein coupled receptors family 1 profile domain-containing protein</fullName>
    </recommendedName>
</protein>